<evidence type="ECO:0000256" key="9">
    <source>
        <dbReference type="RuleBase" id="RU003422"/>
    </source>
</evidence>
<dbReference type="PROSITE" id="PS50162">
    <property type="entry name" value="RECA_2"/>
    <property type="match status" value="1"/>
</dbReference>
<dbReference type="InterPro" id="IPR002136">
    <property type="entry name" value="Ribosomal_uL4"/>
</dbReference>
<evidence type="ECO:0000313" key="13">
    <source>
        <dbReference type="EMBL" id="CAE6338841.1"/>
    </source>
</evidence>
<keyword evidence="7" id="KW-0539">Nucleus</keyword>
<dbReference type="FunFam" id="3.40.50.300:FF:000092">
    <property type="entry name" value="DNA repair protein Rad51 homolog"/>
    <property type="match status" value="1"/>
</dbReference>
<organism evidence="13 14">
    <name type="scientific">Rhizoctonia solani</name>
    <dbReference type="NCBI Taxonomy" id="456999"/>
    <lineage>
        <taxon>Eukaryota</taxon>
        <taxon>Fungi</taxon>
        <taxon>Dikarya</taxon>
        <taxon>Basidiomycota</taxon>
        <taxon>Agaricomycotina</taxon>
        <taxon>Agaricomycetes</taxon>
        <taxon>Cantharellales</taxon>
        <taxon>Ceratobasidiaceae</taxon>
        <taxon>Rhizoctonia</taxon>
    </lineage>
</organism>
<feature type="compositionally biased region" description="Polar residues" evidence="10">
    <location>
        <begin position="313"/>
        <end position="332"/>
    </location>
</feature>
<dbReference type="InterPro" id="IPR020588">
    <property type="entry name" value="RecA_ATP-bd"/>
</dbReference>
<dbReference type="EMBL" id="CAJMWR010000047">
    <property type="protein sequence ID" value="CAE6338841.1"/>
    <property type="molecule type" value="Genomic_DNA"/>
</dbReference>
<sequence length="658" mass="72048">MLRQIQASCRGLFRHNVVPQYTAVRYSSSSPIPNEDLVLGDQQDITDPVMEWIQSEGNVGPLDIDSIVDVPLQALPIEKKPIYLTMSSLLGRSKSEPRSSTFAIPLSHDVFGQNLRRDILHACVVYHLDGLRQGTASTKTRAEVSGSNRKIRPQKGTGRARLGDIRSPSIRGGGTAFGPKPRDFKTLLPRKVRELGMRIALSAKLRDGQLGAVSTLEWPTPKTKSLRIRVEELGWTDRTLFVTGKSEIPEALNLASRNIPTLLCETASNATVYDVLRWKRVILDIEAIEWFERELGPQQKHELIVPLESRDSALNSPTTAMSQPSQRSNGDSGEQEEDMMAGPKVVEALQQFGISAQDCEKLKAAGLYTLEAVAYTPKKNLIAIKGISEQKADRILAESELDDRFEPVEVHNLRSELVCITTGSTQLDTLLGGGIETGSITELFGEFRTGKSQLCHTLAVTCQLPSNMGGGEGKCMYIDTEGGFRPVRLLQVAERLGLDGEEVLQNVAYARAYNADHQNALLVQASALMSQSRFALLIVDSCTNLYRTDFSGRGELSARQAHLGKFLRVLQRLADEFGIAVVITNQVMSSPDAAAGPYAGGVKPIGGNIIAHASTTRLQLKKGRGNTRICKIYDSPCLPESEAQFAIHSYGIGDPEEE</sequence>
<dbReference type="GO" id="GO:0007131">
    <property type="term" value="P:reciprocal meiotic recombination"/>
    <property type="evidence" value="ECO:0007669"/>
    <property type="project" value="TreeGrafter"/>
</dbReference>
<evidence type="ECO:0000256" key="3">
    <source>
        <dbReference type="ARBA" id="ARBA00010528"/>
    </source>
</evidence>
<evidence type="ECO:0000256" key="10">
    <source>
        <dbReference type="SAM" id="MobiDB-lite"/>
    </source>
</evidence>
<dbReference type="PANTHER" id="PTHR22942:SF39">
    <property type="entry name" value="DNA REPAIR PROTEIN RAD51 HOMOLOG 1"/>
    <property type="match status" value="1"/>
</dbReference>
<evidence type="ECO:0000256" key="2">
    <source>
        <dbReference type="ARBA" id="ARBA00007095"/>
    </source>
</evidence>
<feature type="region of interest" description="Disordered" evidence="10">
    <location>
        <begin position="313"/>
        <end position="340"/>
    </location>
</feature>
<dbReference type="GO" id="GO:0070192">
    <property type="term" value="P:chromosome organization involved in meiotic cell cycle"/>
    <property type="evidence" value="ECO:0007669"/>
    <property type="project" value="TreeGrafter"/>
</dbReference>
<dbReference type="InterPro" id="IPR020587">
    <property type="entry name" value="RecA_monomer-monomer_interface"/>
</dbReference>
<dbReference type="GO" id="GO:0005840">
    <property type="term" value="C:ribosome"/>
    <property type="evidence" value="ECO:0007669"/>
    <property type="project" value="UniProtKB-KW"/>
</dbReference>
<evidence type="ECO:0008006" key="15">
    <source>
        <dbReference type="Google" id="ProtNLM"/>
    </source>
</evidence>
<evidence type="ECO:0000256" key="4">
    <source>
        <dbReference type="ARBA" id="ARBA00022741"/>
    </source>
</evidence>
<dbReference type="GO" id="GO:1990904">
    <property type="term" value="C:ribonucleoprotein complex"/>
    <property type="evidence" value="ECO:0007669"/>
    <property type="project" value="UniProtKB-KW"/>
</dbReference>
<accession>A0A8H2W8J3</accession>
<proteinExistence type="inferred from homology"/>
<dbReference type="GO" id="GO:0005524">
    <property type="term" value="F:ATP binding"/>
    <property type="evidence" value="ECO:0007669"/>
    <property type="project" value="UniProtKB-KW"/>
</dbReference>
<evidence type="ECO:0000259" key="11">
    <source>
        <dbReference type="PROSITE" id="PS50162"/>
    </source>
</evidence>
<dbReference type="SUPFAM" id="SSF52540">
    <property type="entry name" value="P-loop containing nucleoside triphosphate hydrolases"/>
    <property type="match status" value="1"/>
</dbReference>
<evidence type="ECO:0000259" key="12">
    <source>
        <dbReference type="PROSITE" id="PS50163"/>
    </source>
</evidence>
<dbReference type="Pfam" id="PF08423">
    <property type="entry name" value="Rad51"/>
    <property type="match status" value="1"/>
</dbReference>
<dbReference type="GO" id="GO:0003690">
    <property type="term" value="F:double-stranded DNA binding"/>
    <property type="evidence" value="ECO:0007669"/>
    <property type="project" value="InterPro"/>
</dbReference>
<dbReference type="Gene3D" id="3.40.50.300">
    <property type="entry name" value="P-loop containing nucleotide triphosphate hydrolases"/>
    <property type="match status" value="1"/>
</dbReference>
<gene>
    <name evidence="13" type="ORF">RDB_LOCUS2591</name>
</gene>
<dbReference type="Proteomes" id="UP000663840">
    <property type="component" value="Unassembled WGS sequence"/>
</dbReference>
<keyword evidence="5 9" id="KW-0067">ATP-binding</keyword>
<evidence type="ECO:0000256" key="5">
    <source>
        <dbReference type="ARBA" id="ARBA00022840"/>
    </source>
</evidence>
<dbReference type="CDD" id="cd19513">
    <property type="entry name" value="Rad51"/>
    <property type="match status" value="1"/>
</dbReference>
<evidence type="ECO:0000313" key="14">
    <source>
        <dbReference type="Proteomes" id="UP000663840"/>
    </source>
</evidence>
<dbReference type="SMART" id="SM00382">
    <property type="entry name" value="AAA"/>
    <property type="match status" value="1"/>
</dbReference>
<evidence type="ECO:0000256" key="7">
    <source>
        <dbReference type="ARBA" id="ARBA00023242"/>
    </source>
</evidence>
<dbReference type="NCBIfam" id="NF003301">
    <property type="entry name" value="PRK04301.1"/>
    <property type="match status" value="1"/>
</dbReference>
<evidence type="ECO:0000256" key="8">
    <source>
        <dbReference type="ARBA" id="ARBA00023274"/>
    </source>
</evidence>
<dbReference type="NCBIfam" id="TIGR03953">
    <property type="entry name" value="rplD_bact"/>
    <property type="match status" value="1"/>
</dbReference>
<dbReference type="GO" id="GO:0042148">
    <property type="term" value="P:DNA strand invasion"/>
    <property type="evidence" value="ECO:0007669"/>
    <property type="project" value="TreeGrafter"/>
</dbReference>
<feature type="domain" description="RecA family profile 2" evidence="12">
    <location>
        <begin position="595"/>
        <end position="657"/>
    </location>
</feature>
<dbReference type="GO" id="GO:0000150">
    <property type="term" value="F:DNA strand exchange activity"/>
    <property type="evidence" value="ECO:0007669"/>
    <property type="project" value="InterPro"/>
</dbReference>
<name>A0A8H2W8J3_9AGAM</name>
<dbReference type="Gene3D" id="1.10.150.20">
    <property type="entry name" value="5' to 3' exonuclease, C-terminal subdomain"/>
    <property type="match status" value="1"/>
</dbReference>
<dbReference type="InterPro" id="IPR003593">
    <property type="entry name" value="AAA+_ATPase"/>
</dbReference>
<dbReference type="PANTHER" id="PTHR22942">
    <property type="entry name" value="RECA/RAD51/RADA DNA STRAND-PAIRING FAMILY MEMBER"/>
    <property type="match status" value="1"/>
</dbReference>
<dbReference type="GO" id="GO:0140664">
    <property type="term" value="F:ATP-dependent DNA damage sensor activity"/>
    <property type="evidence" value="ECO:0007669"/>
    <property type="project" value="InterPro"/>
</dbReference>
<dbReference type="AlphaFoldDB" id="A0A8H2W8J3"/>
<reference evidence="13" key="1">
    <citation type="submission" date="2021-01" db="EMBL/GenBank/DDBJ databases">
        <authorList>
            <person name="Kaushik A."/>
        </authorList>
    </citation>
    <scope>NUCLEOTIDE SEQUENCE</scope>
    <source>
        <strain evidence="13">AG1-1A</strain>
    </source>
</reference>
<dbReference type="NCBIfam" id="TIGR02239">
    <property type="entry name" value="recomb_RAD51"/>
    <property type="match status" value="1"/>
</dbReference>
<dbReference type="InterPro" id="IPR027417">
    <property type="entry name" value="P-loop_NTPase"/>
</dbReference>
<keyword evidence="6" id="KW-0689">Ribosomal protein</keyword>
<comment type="similarity">
    <text evidence="3">Belongs to the universal ribosomal protein uL4 family.</text>
</comment>
<comment type="caution">
    <text evidence="13">The sequence shown here is derived from an EMBL/GenBank/DDBJ whole genome shotgun (WGS) entry which is preliminary data.</text>
</comment>
<dbReference type="SUPFAM" id="SSF47794">
    <property type="entry name" value="Rad51 N-terminal domain-like"/>
    <property type="match status" value="1"/>
</dbReference>
<feature type="region of interest" description="Disordered" evidence="10">
    <location>
        <begin position="137"/>
        <end position="176"/>
    </location>
</feature>
<dbReference type="InterPro" id="IPR011941">
    <property type="entry name" value="DNA_recomb/repair_Rad51"/>
</dbReference>
<dbReference type="GO" id="GO:0003735">
    <property type="term" value="F:structural constituent of ribosome"/>
    <property type="evidence" value="ECO:0007669"/>
    <property type="project" value="InterPro"/>
</dbReference>
<dbReference type="GO" id="GO:0003697">
    <property type="term" value="F:single-stranded DNA binding"/>
    <property type="evidence" value="ECO:0007669"/>
    <property type="project" value="InterPro"/>
</dbReference>
<dbReference type="GO" id="GO:0000730">
    <property type="term" value="P:DNA recombinase assembly"/>
    <property type="evidence" value="ECO:0007669"/>
    <property type="project" value="TreeGrafter"/>
</dbReference>
<dbReference type="GO" id="GO:0000794">
    <property type="term" value="C:condensed nuclear chromosome"/>
    <property type="evidence" value="ECO:0007669"/>
    <property type="project" value="TreeGrafter"/>
</dbReference>
<dbReference type="PROSITE" id="PS50163">
    <property type="entry name" value="RECA_3"/>
    <property type="match status" value="1"/>
</dbReference>
<dbReference type="GO" id="GO:0006412">
    <property type="term" value="P:translation"/>
    <property type="evidence" value="ECO:0007669"/>
    <property type="project" value="InterPro"/>
</dbReference>
<dbReference type="InterPro" id="IPR013005">
    <property type="entry name" value="Ribosomal_uL4-like"/>
</dbReference>
<dbReference type="GO" id="GO:0006312">
    <property type="term" value="P:mitotic recombination"/>
    <property type="evidence" value="ECO:0007669"/>
    <property type="project" value="TreeGrafter"/>
</dbReference>
<dbReference type="Gene3D" id="3.40.1370.10">
    <property type="match status" value="1"/>
</dbReference>
<dbReference type="InterPro" id="IPR023574">
    <property type="entry name" value="Ribosomal_uL4_dom_sf"/>
</dbReference>
<keyword evidence="4 9" id="KW-0547">Nucleotide-binding</keyword>
<dbReference type="SUPFAM" id="SSF52166">
    <property type="entry name" value="Ribosomal protein L4"/>
    <property type="match status" value="1"/>
</dbReference>
<dbReference type="Pfam" id="PF00573">
    <property type="entry name" value="Ribosomal_L4"/>
    <property type="match status" value="1"/>
</dbReference>
<protein>
    <recommendedName>
        <fullName evidence="15">DNA repair protein RAD51 homolog</fullName>
    </recommendedName>
</protein>
<keyword evidence="8" id="KW-0687">Ribonucleoprotein</keyword>
<dbReference type="HAMAP" id="MF_01328_B">
    <property type="entry name" value="Ribosomal_uL4_B"/>
    <property type="match status" value="1"/>
</dbReference>
<comment type="similarity">
    <text evidence="2">Belongs to the RecA family. RAD51 subfamily.</text>
</comment>
<comment type="subcellular location">
    <subcellularLocation>
        <location evidence="1">Nucleus</location>
    </subcellularLocation>
</comment>
<dbReference type="InterPro" id="IPR013632">
    <property type="entry name" value="Rad51_C"/>
</dbReference>
<dbReference type="InterPro" id="IPR010995">
    <property type="entry name" value="DNA_repair_Rad51/TF_NusA_a-hlx"/>
</dbReference>
<evidence type="ECO:0000256" key="6">
    <source>
        <dbReference type="ARBA" id="ARBA00022980"/>
    </source>
</evidence>
<dbReference type="GO" id="GO:1990426">
    <property type="term" value="P:mitotic recombination-dependent replication fork processing"/>
    <property type="evidence" value="ECO:0007669"/>
    <property type="project" value="InterPro"/>
</dbReference>
<feature type="domain" description="RecA family profile 1" evidence="11">
    <location>
        <begin position="416"/>
        <end position="587"/>
    </location>
</feature>
<evidence type="ECO:0000256" key="1">
    <source>
        <dbReference type="ARBA" id="ARBA00004123"/>
    </source>
</evidence>